<proteinExistence type="predicted"/>
<evidence type="ECO:0000313" key="3">
    <source>
        <dbReference type="Proteomes" id="UP000807469"/>
    </source>
</evidence>
<dbReference type="EMBL" id="MU155239">
    <property type="protein sequence ID" value="KAF9478238.1"/>
    <property type="molecule type" value="Genomic_DNA"/>
</dbReference>
<feature type="region of interest" description="Disordered" evidence="1">
    <location>
        <begin position="301"/>
        <end position="321"/>
    </location>
</feature>
<reference evidence="2" key="1">
    <citation type="submission" date="2020-11" db="EMBL/GenBank/DDBJ databases">
        <authorList>
            <consortium name="DOE Joint Genome Institute"/>
            <person name="Ahrendt S."/>
            <person name="Riley R."/>
            <person name="Andreopoulos W."/>
            <person name="Labutti K."/>
            <person name="Pangilinan J."/>
            <person name="Ruiz-Duenas F.J."/>
            <person name="Barrasa J.M."/>
            <person name="Sanchez-Garcia M."/>
            <person name="Camarero S."/>
            <person name="Miyauchi S."/>
            <person name="Serrano A."/>
            <person name="Linde D."/>
            <person name="Babiker R."/>
            <person name="Drula E."/>
            <person name="Ayuso-Fernandez I."/>
            <person name="Pacheco R."/>
            <person name="Padilla G."/>
            <person name="Ferreira P."/>
            <person name="Barriuso J."/>
            <person name="Kellner H."/>
            <person name="Castanera R."/>
            <person name="Alfaro M."/>
            <person name="Ramirez L."/>
            <person name="Pisabarro A.G."/>
            <person name="Kuo A."/>
            <person name="Tritt A."/>
            <person name="Lipzen A."/>
            <person name="He G."/>
            <person name="Yan M."/>
            <person name="Ng V."/>
            <person name="Cullen D."/>
            <person name="Martin F."/>
            <person name="Rosso M.-N."/>
            <person name="Henrissat B."/>
            <person name="Hibbett D."/>
            <person name="Martinez A.T."/>
            <person name="Grigoriev I.V."/>
        </authorList>
    </citation>
    <scope>NUCLEOTIDE SEQUENCE</scope>
    <source>
        <strain evidence="2">CIRM-BRFM 674</strain>
    </source>
</reference>
<feature type="compositionally biased region" description="Polar residues" evidence="1">
    <location>
        <begin position="445"/>
        <end position="454"/>
    </location>
</feature>
<comment type="caution">
    <text evidence="2">The sequence shown here is derived from an EMBL/GenBank/DDBJ whole genome shotgun (WGS) entry which is preliminary data.</text>
</comment>
<dbReference type="AlphaFoldDB" id="A0A9P6D023"/>
<keyword evidence="3" id="KW-1185">Reference proteome</keyword>
<evidence type="ECO:0000256" key="1">
    <source>
        <dbReference type="SAM" id="MobiDB-lite"/>
    </source>
</evidence>
<feature type="compositionally biased region" description="Basic and acidic residues" evidence="1">
    <location>
        <begin position="301"/>
        <end position="314"/>
    </location>
</feature>
<feature type="compositionally biased region" description="Polar residues" evidence="1">
    <location>
        <begin position="392"/>
        <end position="407"/>
    </location>
</feature>
<feature type="compositionally biased region" description="Low complexity" evidence="1">
    <location>
        <begin position="355"/>
        <end position="387"/>
    </location>
</feature>
<organism evidence="2 3">
    <name type="scientific">Pholiota conissans</name>
    <dbReference type="NCBI Taxonomy" id="109636"/>
    <lineage>
        <taxon>Eukaryota</taxon>
        <taxon>Fungi</taxon>
        <taxon>Dikarya</taxon>
        <taxon>Basidiomycota</taxon>
        <taxon>Agaricomycotina</taxon>
        <taxon>Agaricomycetes</taxon>
        <taxon>Agaricomycetidae</taxon>
        <taxon>Agaricales</taxon>
        <taxon>Agaricineae</taxon>
        <taxon>Strophariaceae</taxon>
        <taxon>Pholiota</taxon>
    </lineage>
</organism>
<feature type="compositionally biased region" description="Basic and acidic residues" evidence="1">
    <location>
        <begin position="455"/>
        <end position="499"/>
    </location>
</feature>
<sequence>MQQNYISTHHFGASGSQKQLRGCIPSTLAHLDSSSNYGAPLGANAIAHGSLVHVPAESATPLTASGAYGYVHSMDISHSGFMQEYSNMNLYNQNGNCAAHPLPFYPPTSASVSLTSAPFPSHDAQAQYASPESVNWSTYNSIDTHLAPDAPSTLNAYPKNLTTSAHITHTHTQSFAAPGHVTFGVDYTVPPTHNLVNVGSGAGTATTPAGLGMGGLAPGGWPLPHIAPIARYRSSDLHPGQTMGGWPKSHDSELGTVHRHTIVPQRDFRDAHHLTAYRDGIGGTNANTINEIYNPRERIVGKRDGFGNEGDRRQIASSSSLTAVEQYSSYDTCTARINDGQSWGASARHTWEHPTSSSSSGSLSSQSSASRYGSSSSSTTSSGSDSTRYNDHPSTFHVQPTHTQSFPSIGATLAAKPDPKPETKVQGALKPIKPRQRHPRGLVLTNCSGPLSSQVEKDRREAKERQEERKRIHQEKKAAEKAQKEEEKRGRELVHDGGGRKRTRRSVIDDGWTW</sequence>
<dbReference type="Proteomes" id="UP000807469">
    <property type="component" value="Unassembled WGS sequence"/>
</dbReference>
<accession>A0A9P6D023</accession>
<evidence type="ECO:0000313" key="2">
    <source>
        <dbReference type="EMBL" id="KAF9478238.1"/>
    </source>
</evidence>
<name>A0A9P6D023_9AGAR</name>
<protein>
    <submittedName>
        <fullName evidence="2">Uncharacterized protein</fullName>
    </submittedName>
</protein>
<gene>
    <name evidence="2" type="ORF">BDN70DRAFT_994347</name>
</gene>
<feature type="region of interest" description="Disordered" evidence="1">
    <location>
        <begin position="347"/>
        <end position="514"/>
    </location>
</feature>